<gene>
    <name evidence="2" type="ORF">M569_13324</name>
</gene>
<dbReference type="InterPro" id="IPR045055">
    <property type="entry name" value="DNA2/NAM7-like"/>
</dbReference>
<comment type="caution">
    <text evidence="2">The sequence shown here is derived from an EMBL/GenBank/DDBJ whole genome shotgun (WGS) entry which is preliminary data.</text>
</comment>
<evidence type="ECO:0000313" key="2">
    <source>
        <dbReference type="EMBL" id="EPS61473.1"/>
    </source>
</evidence>
<dbReference type="AlphaFoldDB" id="S8DFB6"/>
<dbReference type="PANTHER" id="PTHR10887:SF495">
    <property type="entry name" value="HELICASE SENATAXIN ISOFORM X1-RELATED"/>
    <property type="match status" value="1"/>
</dbReference>
<feature type="domain" description="DNA2/NAM7 helicase-like C-terminal" evidence="1">
    <location>
        <begin position="1"/>
        <end position="96"/>
    </location>
</feature>
<dbReference type="Pfam" id="PF13087">
    <property type="entry name" value="AAA_12"/>
    <property type="match status" value="1"/>
</dbReference>
<accession>S8DFB6</accession>
<proteinExistence type="predicted"/>
<evidence type="ECO:0000259" key="1">
    <source>
        <dbReference type="Pfam" id="PF13087"/>
    </source>
</evidence>
<dbReference type="InterPro" id="IPR041679">
    <property type="entry name" value="DNA2/NAM7-like_C"/>
</dbReference>
<name>S8DFB6_9LAMI</name>
<evidence type="ECO:0000313" key="3">
    <source>
        <dbReference type="Proteomes" id="UP000015453"/>
    </source>
</evidence>
<dbReference type="SUPFAM" id="SSF52540">
    <property type="entry name" value="P-loop containing nucleoside triphosphate hydrolases"/>
    <property type="match status" value="1"/>
</dbReference>
<sequence>MFERLQRAGHAVIMLSEQYRMHPEICRFPSSHFYEGKLLNGDETSKKAAPFHETRCLGPYVVFDVTDGQELRSKDASSLCNESEADAAVRLLMLLKE</sequence>
<protein>
    <recommendedName>
        <fullName evidence="1">DNA2/NAM7 helicase-like C-terminal domain-containing protein</fullName>
    </recommendedName>
</protein>
<dbReference type="InterPro" id="IPR027417">
    <property type="entry name" value="P-loop_NTPase"/>
</dbReference>
<dbReference type="Gene3D" id="3.40.50.300">
    <property type="entry name" value="P-loop containing nucleotide triphosphate hydrolases"/>
    <property type="match status" value="1"/>
</dbReference>
<feature type="non-terminal residue" evidence="2">
    <location>
        <position position="97"/>
    </location>
</feature>
<dbReference type="Proteomes" id="UP000015453">
    <property type="component" value="Unassembled WGS sequence"/>
</dbReference>
<keyword evidence="3" id="KW-1185">Reference proteome</keyword>
<organism evidence="2 3">
    <name type="scientific">Genlisea aurea</name>
    <dbReference type="NCBI Taxonomy" id="192259"/>
    <lineage>
        <taxon>Eukaryota</taxon>
        <taxon>Viridiplantae</taxon>
        <taxon>Streptophyta</taxon>
        <taxon>Embryophyta</taxon>
        <taxon>Tracheophyta</taxon>
        <taxon>Spermatophyta</taxon>
        <taxon>Magnoliopsida</taxon>
        <taxon>eudicotyledons</taxon>
        <taxon>Gunneridae</taxon>
        <taxon>Pentapetalae</taxon>
        <taxon>asterids</taxon>
        <taxon>lamiids</taxon>
        <taxon>Lamiales</taxon>
        <taxon>Lentibulariaceae</taxon>
        <taxon>Genlisea</taxon>
    </lineage>
</organism>
<dbReference type="OrthoDB" id="6513042at2759"/>
<reference evidence="2 3" key="1">
    <citation type="journal article" date="2013" name="BMC Genomics">
        <title>The miniature genome of a carnivorous plant Genlisea aurea contains a low number of genes and short non-coding sequences.</title>
        <authorList>
            <person name="Leushkin E.V."/>
            <person name="Sutormin R.A."/>
            <person name="Nabieva E.R."/>
            <person name="Penin A.A."/>
            <person name="Kondrashov A.S."/>
            <person name="Logacheva M.D."/>
        </authorList>
    </citation>
    <scope>NUCLEOTIDE SEQUENCE [LARGE SCALE GENOMIC DNA]</scope>
</reference>
<dbReference type="EMBL" id="AUSU01006819">
    <property type="protein sequence ID" value="EPS61473.1"/>
    <property type="molecule type" value="Genomic_DNA"/>
</dbReference>
<dbReference type="PANTHER" id="PTHR10887">
    <property type="entry name" value="DNA2/NAM7 HELICASE FAMILY"/>
    <property type="match status" value="1"/>
</dbReference>